<gene>
    <name evidence="2" type="ORF">H9729_02620</name>
</gene>
<dbReference type="GO" id="GO:0004853">
    <property type="term" value="F:uroporphyrinogen decarboxylase activity"/>
    <property type="evidence" value="ECO:0007669"/>
    <property type="project" value="InterPro"/>
</dbReference>
<name>A0A9D1ZVK4_9FIRM</name>
<accession>A0A9D1ZVK4</accession>
<dbReference type="InterPro" id="IPR052024">
    <property type="entry name" value="Methanogen_methyltrans"/>
</dbReference>
<organism evidence="2 3">
    <name type="scientific">Candidatus Borkfalkia excrementigallinarum</name>
    <dbReference type="NCBI Taxonomy" id="2838506"/>
    <lineage>
        <taxon>Bacteria</taxon>
        <taxon>Bacillati</taxon>
        <taxon>Bacillota</taxon>
        <taxon>Clostridia</taxon>
        <taxon>Christensenellales</taxon>
        <taxon>Christensenellaceae</taxon>
        <taxon>Candidatus Borkfalkia</taxon>
    </lineage>
</organism>
<dbReference type="Pfam" id="PF01208">
    <property type="entry name" value="URO-D"/>
    <property type="match status" value="1"/>
</dbReference>
<dbReference type="Proteomes" id="UP000886750">
    <property type="component" value="Unassembled WGS sequence"/>
</dbReference>
<dbReference type="EMBL" id="DXCQ01000026">
    <property type="protein sequence ID" value="HIY96559.1"/>
    <property type="molecule type" value="Genomic_DNA"/>
</dbReference>
<comment type="caution">
    <text evidence="2">The sequence shown here is derived from an EMBL/GenBank/DDBJ whole genome shotgun (WGS) entry which is preliminary data.</text>
</comment>
<dbReference type="SUPFAM" id="SSF51726">
    <property type="entry name" value="UROD/MetE-like"/>
    <property type="match status" value="1"/>
</dbReference>
<protein>
    <recommendedName>
        <fullName evidence="1">Uroporphyrinogen decarboxylase (URO-D) domain-containing protein</fullName>
    </recommendedName>
</protein>
<evidence type="ECO:0000313" key="2">
    <source>
        <dbReference type="EMBL" id="HIY96559.1"/>
    </source>
</evidence>
<dbReference type="Gene3D" id="3.20.20.210">
    <property type="match status" value="1"/>
</dbReference>
<feature type="domain" description="Uroporphyrinogen decarboxylase (URO-D)" evidence="1">
    <location>
        <begin position="113"/>
        <end position="345"/>
    </location>
</feature>
<dbReference type="GO" id="GO:0006779">
    <property type="term" value="P:porphyrin-containing compound biosynthetic process"/>
    <property type="evidence" value="ECO:0007669"/>
    <property type="project" value="InterPro"/>
</dbReference>
<reference evidence="2" key="2">
    <citation type="submission" date="2021-04" db="EMBL/GenBank/DDBJ databases">
        <authorList>
            <person name="Gilroy R."/>
        </authorList>
    </citation>
    <scope>NUCLEOTIDE SEQUENCE</scope>
    <source>
        <strain evidence="2">1345</strain>
    </source>
</reference>
<reference evidence="2" key="1">
    <citation type="journal article" date="2021" name="PeerJ">
        <title>Extensive microbial diversity within the chicken gut microbiome revealed by metagenomics and culture.</title>
        <authorList>
            <person name="Gilroy R."/>
            <person name="Ravi A."/>
            <person name="Getino M."/>
            <person name="Pursley I."/>
            <person name="Horton D.L."/>
            <person name="Alikhan N.F."/>
            <person name="Baker D."/>
            <person name="Gharbi K."/>
            <person name="Hall N."/>
            <person name="Watson M."/>
            <person name="Adriaenssens E.M."/>
            <person name="Foster-Nyarko E."/>
            <person name="Jarju S."/>
            <person name="Secka A."/>
            <person name="Antonio M."/>
            <person name="Oren A."/>
            <person name="Chaudhuri R.R."/>
            <person name="La Ragione R."/>
            <person name="Hildebrand F."/>
            <person name="Pallen M.J."/>
        </authorList>
    </citation>
    <scope>NUCLEOTIDE SEQUENCE</scope>
    <source>
        <strain evidence="2">1345</strain>
    </source>
</reference>
<dbReference type="AlphaFoldDB" id="A0A9D1ZVK4"/>
<sequence length="350" mass="40223">MFKPDYRNVVDCAYNREPKRVPLYEHNISPNIMEKIIKRPFVHLLNGTDADFEEYMEQYCRFFEQMGYDTVTFEGCITAVLPNGGALAHPRPGYIDCREKFENYPFDSVKGIYVAYFKRYFDALRRHMPEGMKAIGGVGNGVFEVVQDLAGYENLAVMSFDDPELFAALFVKVGDMMAEIWEWFLREYADVFCVCRFGDDLGYRSNTLLSHDAIRAHILPQYRRIVEMVHRAGRPFLLHSCGCIFDVMDDIIDIAKIDAKHSNEDQIADFRVWVEKYGDRIGNFGGVDTDHLTRMDSDELRALVTGLLEDCAHGHGGFAIGSGNSIPDYVDPEKYLVMVNTVRRWRGDFD</sequence>
<dbReference type="PANTHER" id="PTHR47099">
    <property type="entry name" value="METHYLCOBAMIDE:COM METHYLTRANSFERASE MTBA"/>
    <property type="match status" value="1"/>
</dbReference>
<proteinExistence type="predicted"/>
<dbReference type="InterPro" id="IPR038071">
    <property type="entry name" value="UROD/MetE-like_sf"/>
</dbReference>
<evidence type="ECO:0000313" key="3">
    <source>
        <dbReference type="Proteomes" id="UP000886750"/>
    </source>
</evidence>
<dbReference type="InterPro" id="IPR000257">
    <property type="entry name" value="Uroporphyrinogen_deCOase"/>
</dbReference>
<evidence type="ECO:0000259" key="1">
    <source>
        <dbReference type="Pfam" id="PF01208"/>
    </source>
</evidence>
<dbReference type="PANTHER" id="PTHR47099:SF1">
    <property type="entry name" value="METHYLCOBAMIDE:COM METHYLTRANSFERASE MTBA"/>
    <property type="match status" value="1"/>
</dbReference>